<dbReference type="GeneID" id="27718025"/>
<organism evidence="2 3">
    <name type="scientific">Fonsecaea multimorphosa CBS 102226</name>
    <dbReference type="NCBI Taxonomy" id="1442371"/>
    <lineage>
        <taxon>Eukaryota</taxon>
        <taxon>Fungi</taxon>
        <taxon>Dikarya</taxon>
        <taxon>Ascomycota</taxon>
        <taxon>Pezizomycotina</taxon>
        <taxon>Eurotiomycetes</taxon>
        <taxon>Chaetothyriomycetidae</taxon>
        <taxon>Chaetothyriales</taxon>
        <taxon>Herpotrichiellaceae</taxon>
        <taxon>Fonsecaea</taxon>
    </lineage>
</organism>
<keyword evidence="3" id="KW-1185">Reference proteome</keyword>
<evidence type="ECO:0000313" key="2">
    <source>
        <dbReference type="EMBL" id="KIX92008.1"/>
    </source>
</evidence>
<protein>
    <recommendedName>
        <fullName evidence="1">AB hydrolase-1 domain-containing protein</fullName>
    </recommendedName>
</protein>
<dbReference type="SUPFAM" id="SSF53474">
    <property type="entry name" value="alpha/beta-Hydrolases"/>
    <property type="match status" value="1"/>
</dbReference>
<dbReference type="STRING" id="1442371.A0A0D2K6K9"/>
<dbReference type="InterPro" id="IPR050471">
    <property type="entry name" value="AB_hydrolase"/>
</dbReference>
<proteinExistence type="predicted"/>
<evidence type="ECO:0000259" key="1">
    <source>
        <dbReference type="Pfam" id="PF00561"/>
    </source>
</evidence>
<gene>
    <name evidence="2" type="ORF">Z520_12279</name>
</gene>
<sequence>MTRSTNEPVRGIFKLTYNSDVSIYYELSCPPASDNAKPIIALSNPLAASLDHWDKFTDEFSPFYTILRYDSRFHGRSPLGSSGKPEYDFKAAASSLTMADLAQDLKDLLDHLAIPKLHALIGLSIGGGVALVFGAMYPELVEQVLVVGSRAKTDREVNETFDARIKFGWDNGTASLAAQSMNRWFPEPWLRDHHDEAQKMEKMLSMQSMEGYEVSVGALKKLDLWPYVEKVRELADGHRFLFMAGERDGSVTDETRAMAERAGSEVVILQGLGHMVNIEGPEAFHAAVRRRIA</sequence>
<dbReference type="PANTHER" id="PTHR43433:SF5">
    <property type="entry name" value="AB HYDROLASE-1 DOMAIN-CONTAINING PROTEIN"/>
    <property type="match status" value="1"/>
</dbReference>
<dbReference type="Gene3D" id="3.40.50.1820">
    <property type="entry name" value="alpha/beta hydrolase"/>
    <property type="match status" value="1"/>
</dbReference>
<evidence type="ECO:0000313" key="3">
    <source>
        <dbReference type="Proteomes" id="UP000053411"/>
    </source>
</evidence>
<reference evidence="2 3" key="1">
    <citation type="submission" date="2015-01" db="EMBL/GenBank/DDBJ databases">
        <title>The Genome Sequence of Fonsecaea multimorphosa CBS 102226.</title>
        <authorList>
            <consortium name="The Broad Institute Genomics Platform"/>
            <person name="Cuomo C."/>
            <person name="de Hoog S."/>
            <person name="Gorbushina A."/>
            <person name="Stielow B."/>
            <person name="Teixiera M."/>
            <person name="Abouelleil A."/>
            <person name="Chapman S.B."/>
            <person name="Priest M."/>
            <person name="Young S.K."/>
            <person name="Wortman J."/>
            <person name="Nusbaum C."/>
            <person name="Birren B."/>
        </authorList>
    </citation>
    <scope>NUCLEOTIDE SEQUENCE [LARGE SCALE GENOMIC DNA]</scope>
    <source>
        <strain evidence="2 3">CBS 102226</strain>
    </source>
</reference>
<dbReference type="PANTHER" id="PTHR43433">
    <property type="entry name" value="HYDROLASE, ALPHA/BETA FOLD FAMILY PROTEIN"/>
    <property type="match status" value="1"/>
</dbReference>
<dbReference type="AlphaFoldDB" id="A0A0D2K6K9"/>
<accession>A0A0D2K6K9</accession>
<name>A0A0D2K6K9_9EURO</name>
<dbReference type="RefSeq" id="XP_016626131.1">
    <property type="nucleotide sequence ID" value="XM_016782765.1"/>
</dbReference>
<dbReference type="OrthoDB" id="2851338at2759"/>
<dbReference type="InterPro" id="IPR000073">
    <property type="entry name" value="AB_hydrolase_1"/>
</dbReference>
<dbReference type="VEuPathDB" id="FungiDB:Z520_12279"/>
<dbReference type="Pfam" id="PF00561">
    <property type="entry name" value="Abhydrolase_1"/>
    <property type="match status" value="1"/>
</dbReference>
<dbReference type="Proteomes" id="UP000053411">
    <property type="component" value="Unassembled WGS sequence"/>
</dbReference>
<feature type="domain" description="AB hydrolase-1" evidence="1">
    <location>
        <begin position="46"/>
        <end position="281"/>
    </location>
</feature>
<dbReference type="InterPro" id="IPR029058">
    <property type="entry name" value="AB_hydrolase_fold"/>
</dbReference>
<dbReference type="EMBL" id="KN848113">
    <property type="protein sequence ID" value="KIX92008.1"/>
    <property type="molecule type" value="Genomic_DNA"/>
</dbReference>